<dbReference type="EMBL" id="LT907975">
    <property type="protein sequence ID" value="SOB60451.1"/>
    <property type="molecule type" value="Genomic_DNA"/>
</dbReference>
<evidence type="ECO:0000313" key="2">
    <source>
        <dbReference type="Proteomes" id="UP000219215"/>
    </source>
</evidence>
<protein>
    <submittedName>
        <fullName evidence="1">Uncharacterized protein</fullName>
    </submittedName>
</protein>
<gene>
    <name evidence="1" type="ORF">DPRO_3536</name>
</gene>
<dbReference type="Proteomes" id="UP000219215">
    <property type="component" value="Chromosome DPRO"/>
</dbReference>
<accession>A0A2C8FDB8</accession>
<sequence length="437" mass="46328">MTGGGGATGQVLVAFEFFEVTGETGGLFSAFHMHRTEVGQLALSVRVHIGVTVGTGLGFVGHFVFVVTGEAVNVFVTGVIENDSEVTITFSCDIVDLKIVFRGIDRCDQFVLSKGQYCGKTNTQQRQDEYFFHYISLEYVSLRFRLGAEPTGEQVASVDAALALCGSYHLASVHRCEQIAVVVFRLCGAQVDDTNGLGVCQVRIRVGLLHFLQTLLSKGDHVFTIAEVHGAGGAALNTGGKTTGLHAIQAHVALGPLAGFLVHAGYVVRAQLFTGDGVTDGCRAAGHDNSACLCVLLDTLVAVHVTDVLAGRFDAVAALLREEVPLELAIGIVRFMEADKADCLEGQVLRVLVGADIACLFGREVFPLLTGYLTTAAGGTKGQINKEAFTTHYLSPSFHLRTLTMNALYSGIPVFGSPTLGVTMFAESPPSTGITQP</sequence>
<keyword evidence="2" id="KW-1185">Reference proteome</keyword>
<proteinExistence type="predicted"/>
<reference evidence="2" key="1">
    <citation type="submission" date="2017-09" db="EMBL/GenBank/DDBJ databases">
        <authorList>
            <person name="Regsiter A."/>
            <person name="William W."/>
        </authorList>
    </citation>
    <scope>NUCLEOTIDE SEQUENCE [LARGE SCALE GENOMIC DNA]</scope>
    <source>
        <strain evidence="2">500-1</strain>
    </source>
</reference>
<organism evidence="1 2">
    <name type="scientific">Pseudodesulfovibrio profundus</name>
    <dbReference type="NCBI Taxonomy" id="57320"/>
    <lineage>
        <taxon>Bacteria</taxon>
        <taxon>Pseudomonadati</taxon>
        <taxon>Thermodesulfobacteriota</taxon>
        <taxon>Desulfovibrionia</taxon>
        <taxon>Desulfovibrionales</taxon>
        <taxon>Desulfovibrionaceae</taxon>
    </lineage>
</organism>
<name>A0A2C8FDB8_9BACT</name>
<evidence type="ECO:0000313" key="1">
    <source>
        <dbReference type="EMBL" id="SOB60451.1"/>
    </source>
</evidence>
<dbReference type="AlphaFoldDB" id="A0A2C8FDB8"/>
<dbReference type="KEGG" id="pprf:DPRO_3536"/>